<protein>
    <submittedName>
        <fullName evidence="2">Uncharacterized protein</fullName>
    </submittedName>
</protein>
<dbReference type="KEGG" id="pman:OU5_3443"/>
<gene>
    <name evidence="2" type="ORF">OU5_3443</name>
</gene>
<keyword evidence="1" id="KW-0472">Membrane</keyword>
<evidence type="ECO:0000313" key="3">
    <source>
        <dbReference type="Proteomes" id="UP000026913"/>
    </source>
</evidence>
<feature type="transmembrane region" description="Helical" evidence="1">
    <location>
        <begin position="15"/>
        <end position="36"/>
    </location>
</feature>
<reference evidence="2 3" key="1">
    <citation type="journal article" date="2012" name="J. Bacteriol.">
        <title>Genome sequence of cold-adapted Pseudomonas mandelii strain JR-1.</title>
        <authorList>
            <person name="Jang S.H."/>
            <person name="Kim J."/>
            <person name="Kim J."/>
            <person name="Hong S."/>
            <person name="Lee C."/>
        </authorList>
    </citation>
    <scope>NUCLEOTIDE SEQUENCE [LARGE SCALE GENOMIC DNA]</scope>
    <source>
        <strain evidence="2 3">JR-1</strain>
    </source>
</reference>
<accession>A0A024ECH7</accession>
<dbReference type="AlphaFoldDB" id="A0A024ECH7"/>
<evidence type="ECO:0000256" key="1">
    <source>
        <dbReference type="SAM" id="Phobius"/>
    </source>
</evidence>
<sequence length="41" mass="4461">MVHKFFSGAKKPADIAGFFMPAICDVFGSAIIFEGIKKGQR</sequence>
<name>A0A024ECH7_9PSED</name>
<keyword evidence="1" id="KW-0812">Transmembrane</keyword>
<evidence type="ECO:0000313" key="2">
    <source>
        <dbReference type="EMBL" id="AHZ70522.1"/>
    </source>
</evidence>
<organism evidence="2 3">
    <name type="scientific">Pseudomonas mandelii JR-1</name>
    <dbReference type="NCBI Taxonomy" id="1147786"/>
    <lineage>
        <taxon>Bacteria</taxon>
        <taxon>Pseudomonadati</taxon>
        <taxon>Pseudomonadota</taxon>
        <taxon>Gammaproteobacteria</taxon>
        <taxon>Pseudomonadales</taxon>
        <taxon>Pseudomonadaceae</taxon>
        <taxon>Pseudomonas</taxon>
    </lineage>
</organism>
<dbReference type="HOGENOM" id="CLU_3275340_0_0_6"/>
<dbReference type="Proteomes" id="UP000026913">
    <property type="component" value="Chromosome"/>
</dbReference>
<proteinExistence type="predicted"/>
<keyword evidence="1" id="KW-1133">Transmembrane helix</keyword>
<dbReference type="EMBL" id="CP005960">
    <property type="protein sequence ID" value="AHZ70522.1"/>
    <property type="molecule type" value="Genomic_DNA"/>
</dbReference>